<evidence type="ECO:0000256" key="9">
    <source>
        <dbReference type="ARBA" id="ARBA00023157"/>
    </source>
</evidence>
<feature type="transmembrane region" description="Helical" evidence="13">
    <location>
        <begin position="12"/>
        <end position="30"/>
    </location>
</feature>
<evidence type="ECO:0000256" key="3">
    <source>
        <dbReference type="ARBA" id="ARBA00022448"/>
    </source>
</evidence>
<name>A0A372L909_9BACI</name>
<comment type="function">
    <text evidence="12">Required for disulfide bond formation in some proteins.</text>
</comment>
<dbReference type="PIRSF" id="PIRSF036659">
    <property type="entry name" value="BdbC"/>
    <property type="match status" value="1"/>
</dbReference>
<dbReference type="InterPro" id="IPR012187">
    <property type="entry name" value="Disulphide_bond_form_BdbC"/>
</dbReference>
<dbReference type="PANTHER" id="PTHR43469:SF1">
    <property type="entry name" value="SPBETA PROPHAGE-DERIVED DISULFIDE BOND FORMATION PROTEIN B"/>
    <property type="match status" value="1"/>
</dbReference>
<feature type="transmembrane region" description="Helical" evidence="13">
    <location>
        <begin position="67"/>
        <end position="86"/>
    </location>
</feature>
<proteinExistence type="inferred from homology"/>
<evidence type="ECO:0000256" key="12">
    <source>
        <dbReference type="HAMAP-Rule" id="MF_00287"/>
    </source>
</evidence>
<evidence type="ECO:0000313" key="14">
    <source>
        <dbReference type="EMBL" id="RFU62018.1"/>
    </source>
</evidence>
<keyword evidence="15" id="KW-1185">Reference proteome</keyword>
<evidence type="ECO:0000256" key="7">
    <source>
        <dbReference type="ARBA" id="ARBA00023002"/>
    </source>
</evidence>
<evidence type="ECO:0000256" key="6">
    <source>
        <dbReference type="ARBA" id="ARBA00022989"/>
    </source>
</evidence>
<dbReference type="Gene3D" id="1.20.1550.10">
    <property type="entry name" value="DsbB-like"/>
    <property type="match status" value="1"/>
</dbReference>
<dbReference type="Proteomes" id="UP000262939">
    <property type="component" value="Unassembled WGS sequence"/>
</dbReference>
<evidence type="ECO:0000256" key="4">
    <source>
        <dbReference type="ARBA" id="ARBA00022692"/>
    </source>
</evidence>
<keyword evidence="6 12" id="KW-1133">Transmembrane helix</keyword>
<evidence type="ECO:0000256" key="10">
    <source>
        <dbReference type="ARBA" id="ARBA00023186"/>
    </source>
</evidence>
<dbReference type="RefSeq" id="WP_117323477.1">
    <property type="nucleotide sequence ID" value="NZ_QVTD01000011.1"/>
</dbReference>
<feature type="disulfide bond" description="Redox-active" evidence="12">
    <location>
        <begin position="38"/>
        <end position="41"/>
    </location>
</feature>
<keyword evidence="11 12" id="KW-0676">Redox-active center</keyword>
<keyword evidence="10 12" id="KW-0143">Chaperone</keyword>
<evidence type="ECO:0000256" key="13">
    <source>
        <dbReference type="SAM" id="Phobius"/>
    </source>
</evidence>
<comment type="caution">
    <text evidence="12">Lacks conserved residue(s) required for the propagation of feature annotation.</text>
</comment>
<dbReference type="GO" id="GO:0006457">
    <property type="term" value="P:protein folding"/>
    <property type="evidence" value="ECO:0007669"/>
    <property type="project" value="InterPro"/>
</dbReference>
<accession>A0A372L909</accession>
<dbReference type="PANTHER" id="PTHR43469">
    <property type="entry name" value="DISULFIDE FORMATION PROTEIN-RELATED"/>
    <property type="match status" value="1"/>
</dbReference>
<dbReference type="InterPro" id="IPR003752">
    <property type="entry name" value="DiS_bond_form_DsbB/BdbC"/>
</dbReference>
<keyword evidence="7 12" id="KW-0560">Oxidoreductase</keyword>
<keyword evidence="8 12" id="KW-0472">Membrane</keyword>
<keyword evidence="4 12" id="KW-0812">Transmembrane</keyword>
<dbReference type="HAMAP" id="MF_00287">
    <property type="entry name" value="BdbC"/>
    <property type="match status" value="1"/>
</dbReference>
<evidence type="ECO:0000313" key="15">
    <source>
        <dbReference type="Proteomes" id="UP000262939"/>
    </source>
</evidence>
<feature type="transmembrane region" description="Helical" evidence="13">
    <location>
        <begin position="42"/>
        <end position="60"/>
    </location>
</feature>
<dbReference type="GO" id="GO:0015035">
    <property type="term" value="F:protein-disulfide reductase activity"/>
    <property type="evidence" value="ECO:0007669"/>
    <property type="project" value="UniProtKB-UniRule"/>
</dbReference>
<evidence type="ECO:0000256" key="11">
    <source>
        <dbReference type="ARBA" id="ARBA00023284"/>
    </source>
</evidence>
<evidence type="ECO:0000256" key="1">
    <source>
        <dbReference type="ARBA" id="ARBA00004141"/>
    </source>
</evidence>
<dbReference type="AlphaFoldDB" id="A0A372L909"/>
<dbReference type="SUPFAM" id="SSF158442">
    <property type="entry name" value="DsbB-like"/>
    <property type="match status" value="1"/>
</dbReference>
<evidence type="ECO:0000256" key="5">
    <source>
        <dbReference type="ARBA" id="ARBA00022982"/>
    </source>
</evidence>
<dbReference type="InterPro" id="IPR023380">
    <property type="entry name" value="DsbB-like_sf"/>
</dbReference>
<dbReference type="OrthoDB" id="158402at2"/>
<gene>
    <name evidence="12" type="primary">bdbC</name>
    <name evidence="14" type="ORF">D0466_15620</name>
</gene>
<dbReference type="GO" id="GO:0005886">
    <property type="term" value="C:plasma membrane"/>
    <property type="evidence" value="ECO:0007669"/>
    <property type="project" value="UniProtKB-SubCell"/>
</dbReference>
<keyword evidence="3 12" id="KW-0813">Transport</keyword>
<protein>
    <recommendedName>
        <fullName evidence="12">Probable disulfide formation protein</fullName>
    </recommendedName>
    <alternativeName>
        <fullName evidence="12">Disulfide oxidoreductase</fullName>
    </alternativeName>
    <alternativeName>
        <fullName evidence="12">Thiol-disulfide oxidoreductase</fullName>
    </alternativeName>
</protein>
<dbReference type="EMBL" id="QVTD01000011">
    <property type="protein sequence ID" value="RFU62018.1"/>
    <property type="molecule type" value="Genomic_DNA"/>
</dbReference>
<comment type="similarity">
    <text evidence="2 12">Belongs to the DsbB family. BdbC subfamily.</text>
</comment>
<dbReference type="NCBIfam" id="NF002849">
    <property type="entry name" value="PRK03113.1"/>
    <property type="match status" value="1"/>
</dbReference>
<keyword evidence="9 12" id="KW-1015">Disulfide bond</keyword>
<organism evidence="14 15">
    <name type="scientific">Peribacillus glennii</name>
    <dbReference type="NCBI Taxonomy" id="2303991"/>
    <lineage>
        <taxon>Bacteria</taxon>
        <taxon>Bacillati</taxon>
        <taxon>Bacillota</taxon>
        <taxon>Bacilli</taxon>
        <taxon>Bacillales</taxon>
        <taxon>Bacillaceae</taxon>
        <taxon>Peribacillus</taxon>
    </lineage>
</organism>
<reference evidence="14 15" key="1">
    <citation type="submission" date="2018-08" db="EMBL/GenBank/DDBJ databases">
        <title>Bacillus chawlae sp. nov., Bacillus glennii sp. nov., and Bacillus saganii sp. nov. Isolated from the Vehicle Assembly Building at Kennedy Space Center where the Viking Spacecraft were Assembled.</title>
        <authorList>
            <person name="Seuylemezian A."/>
            <person name="Vaishampayan P."/>
        </authorList>
    </citation>
    <scope>NUCLEOTIDE SEQUENCE [LARGE SCALE GENOMIC DNA]</scope>
    <source>
        <strain evidence="14 15">V44-8</strain>
    </source>
</reference>
<sequence>MKKTNGNQENILFIAWAAAIIAMSGSLYFSEIKQYEPCELCWYQRIIMYPFTVILGIAIVKKDYKVSLYTMALSAIGASISTYHYLIQKVPFFTDYAPACGRVPCTGQYINWAGFITIPFLALTAFVIIFICSYIVWKNTREEAS</sequence>
<dbReference type="Pfam" id="PF02600">
    <property type="entry name" value="DsbB"/>
    <property type="match status" value="1"/>
</dbReference>
<evidence type="ECO:0000256" key="2">
    <source>
        <dbReference type="ARBA" id="ARBA00007602"/>
    </source>
</evidence>
<evidence type="ECO:0000256" key="8">
    <source>
        <dbReference type="ARBA" id="ARBA00023136"/>
    </source>
</evidence>
<keyword evidence="5 12" id="KW-0249">Electron transport</keyword>
<comment type="subcellular location">
    <subcellularLocation>
        <location evidence="12">Cell membrane</location>
        <topology evidence="12">Multi-pass membrane protein</topology>
    </subcellularLocation>
    <subcellularLocation>
        <location evidence="1">Membrane</location>
        <topology evidence="1">Multi-pass membrane protein</topology>
    </subcellularLocation>
</comment>
<feature type="transmembrane region" description="Helical" evidence="13">
    <location>
        <begin position="112"/>
        <end position="137"/>
    </location>
</feature>
<comment type="caution">
    <text evidence="14">The sequence shown here is derived from an EMBL/GenBank/DDBJ whole genome shotgun (WGS) entry which is preliminary data.</text>
</comment>
<keyword evidence="12" id="KW-1003">Cell membrane</keyword>